<dbReference type="InterPro" id="IPR013078">
    <property type="entry name" value="His_Pase_superF_clade-1"/>
</dbReference>
<evidence type="ECO:0000313" key="6">
    <source>
        <dbReference type="Proteomes" id="UP000244441"/>
    </source>
</evidence>
<protein>
    <submittedName>
        <fullName evidence="5">Phosphoglycerate mutase</fullName>
    </submittedName>
</protein>
<dbReference type="RefSeq" id="WP_108601272.1">
    <property type="nucleotide sequence ID" value="NZ_CP026604.1"/>
</dbReference>
<name>A0A2S0VLX7_9ALTE</name>
<evidence type="ECO:0000256" key="3">
    <source>
        <dbReference type="PIRSR" id="PIRSR613078-1"/>
    </source>
</evidence>
<evidence type="ECO:0000256" key="4">
    <source>
        <dbReference type="PIRSR" id="PIRSR613078-2"/>
    </source>
</evidence>
<dbReference type="CDD" id="cd07067">
    <property type="entry name" value="HP_PGM_like"/>
    <property type="match status" value="1"/>
</dbReference>
<dbReference type="GO" id="GO:0005737">
    <property type="term" value="C:cytoplasm"/>
    <property type="evidence" value="ECO:0007669"/>
    <property type="project" value="TreeGrafter"/>
</dbReference>
<keyword evidence="2" id="KW-0413">Isomerase</keyword>
<keyword evidence="6" id="KW-1185">Reference proteome</keyword>
<dbReference type="OrthoDB" id="9781415at2"/>
<dbReference type="SMART" id="SM00855">
    <property type="entry name" value="PGAM"/>
    <property type="match status" value="1"/>
</dbReference>
<feature type="active site" description="Tele-phosphohistidine intermediate" evidence="3">
    <location>
        <position position="10"/>
    </location>
</feature>
<accession>A0A2S0VLX7</accession>
<reference evidence="5 6" key="1">
    <citation type="submission" date="2018-01" db="EMBL/GenBank/DDBJ databases">
        <title>Genome sequence of a Cantenovulum-like bacteria.</title>
        <authorList>
            <person name="Tan W.R."/>
            <person name="Lau N.-S."/>
            <person name="Go F."/>
            <person name="Amirul A.-A.A."/>
        </authorList>
    </citation>
    <scope>NUCLEOTIDE SEQUENCE [LARGE SCALE GENOMIC DNA]</scope>
    <source>
        <strain evidence="5 6">CCB-QB4</strain>
    </source>
</reference>
<dbReference type="AlphaFoldDB" id="A0A2S0VLX7"/>
<feature type="binding site" evidence="4">
    <location>
        <begin position="9"/>
        <end position="16"/>
    </location>
    <ligand>
        <name>substrate</name>
    </ligand>
</feature>
<dbReference type="Pfam" id="PF00300">
    <property type="entry name" value="His_Phos_1"/>
    <property type="match status" value="1"/>
</dbReference>
<organism evidence="5 6">
    <name type="scientific">Saccharobesus litoralis</name>
    <dbReference type="NCBI Taxonomy" id="2172099"/>
    <lineage>
        <taxon>Bacteria</taxon>
        <taxon>Pseudomonadati</taxon>
        <taxon>Pseudomonadota</taxon>
        <taxon>Gammaproteobacteria</taxon>
        <taxon>Alteromonadales</taxon>
        <taxon>Alteromonadaceae</taxon>
        <taxon>Saccharobesus</taxon>
    </lineage>
</organism>
<gene>
    <name evidence="5" type="ORF">C2869_01475</name>
</gene>
<dbReference type="KEGG" id="cate:C2869_01475"/>
<evidence type="ECO:0000313" key="5">
    <source>
        <dbReference type="EMBL" id="AWB65195.1"/>
    </source>
</evidence>
<dbReference type="Proteomes" id="UP000244441">
    <property type="component" value="Chromosome"/>
</dbReference>
<dbReference type="PROSITE" id="PS00175">
    <property type="entry name" value="PG_MUTASE"/>
    <property type="match status" value="1"/>
</dbReference>
<proteinExistence type="predicted"/>
<dbReference type="GO" id="GO:0016791">
    <property type="term" value="F:phosphatase activity"/>
    <property type="evidence" value="ECO:0007669"/>
    <property type="project" value="TreeGrafter"/>
</dbReference>
<dbReference type="InterPro" id="IPR050275">
    <property type="entry name" value="PGM_Phosphatase"/>
</dbReference>
<feature type="active site" description="Proton donor/acceptor" evidence="3">
    <location>
        <position position="83"/>
    </location>
</feature>
<dbReference type="PANTHER" id="PTHR48100">
    <property type="entry name" value="BROAD-SPECIFICITY PHOSPHATASE YOR283W-RELATED"/>
    <property type="match status" value="1"/>
</dbReference>
<feature type="binding site" evidence="4">
    <location>
        <position position="59"/>
    </location>
    <ligand>
        <name>substrate</name>
    </ligand>
</feature>
<dbReference type="EMBL" id="CP026604">
    <property type="protein sequence ID" value="AWB65195.1"/>
    <property type="molecule type" value="Genomic_DNA"/>
</dbReference>
<dbReference type="PANTHER" id="PTHR48100:SF1">
    <property type="entry name" value="HISTIDINE PHOSPHATASE FAMILY PROTEIN-RELATED"/>
    <property type="match status" value="1"/>
</dbReference>
<evidence type="ECO:0000256" key="1">
    <source>
        <dbReference type="ARBA" id="ARBA00023152"/>
    </source>
</evidence>
<sequence>MPNLLYLTRHGQTTWNVEKRLQGQLDSPLTATGVEQSRLVAQALSEVGIDKIITSPLGRAVDTAKICQQALCSNTLIDKDLAERHLGDWQGQKLEQIQQDDNYHNAMALVTDWPIPSGESALDCGRRLKQCLINLVQKHANQNLLVVTHGEALRCLIYQLNQNTSDDSKKNALYSSAYELFDNGCIIKLHWNGSHFTFQNPV</sequence>
<evidence type="ECO:0000256" key="2">
    <source>
        <dbReference type="ARBA" id="ARBA00023235"/>
    </source>
</evidence>
<dbReference type="Gene3D" id="3.40.50.1240">
    <property type="entry name" value="Phosphoglycerate mutase-like"/>
    <property type="match status" value="1"/>
</dbReference>
<dbReference type="InterPro" id="IPR001345">
    <property type="entry name" value="PG/BPGM_mutase_AS"/>
</dbReference>
<dbReference type="InterPro" id="IPR029033">
    <property type="entry name" value="His_PPase_superfam"/>
</dbReference>
<keyword evidence="1" id="KW-0324">Glycolysis</keyword>
<dbReference type="SUPFAM" id="SSF53254">
    <property type="entry name" value="Phosphoglycerate mutase-like"/>
    <property type="match status" value="1"/>
</dbReference>